<evidence type="ECO:0000313" key="2">
    <source>
        <dbReference type="EMBL" id="RED23753.1"/>
    </source>
</evidence>
<proteinExistence type="predicted"/>
<keyword evidence="3" id="KW-1185">Reference proteome</keyword>
<protein>
    <recommendedName>
        <fullName evidence="4">Lipoprotein</fullName>
    </recommendedName>
</protein>
<organism evidence="2 3">
    <name type="scientific">Flavobacterium cutihirudinis</name>
    <dbReference type="NCBI Taxonomy" id="1265740"/>
    <lineage>
        <taxon>Bacteria</taxon>
        <taxon>Pseudomonadati</taxon>
        <taxon>Bacteroidota</taxon>
        <taxon>Flavobacteriia</taxon>
        <taxon>Flavobacteriales</taxon>
        <taxon>Flavobacteriaceae</taxon>
        <taxon>Flavobacterium</taxon>
    </lineage>
</organism>
<keyword evidence="1" id="KW-0732">Signal</keyword>
<feature type="signal peptide" evidence="1">
    <location>
        <begin position="1"/>
        <end position="22"/>
    </location>
</feature>
<dbReference type="AlphaFoldDB" id="A0A3D9FSZ8"/>
<sequence>MKCFKTLLFLIALFLNMSCDFSWKISELFVQKIENSSKVIYKYDAWGGRDSHKFGYVILDSIDVFDINNAESLPFQYFETIPTKQNISGVICEELDGQITPEKIFIPLKIKNSEEKGIKIKAKIFQNEGFVLRTQGYKQYQFETFKESRDSLFFYNLNDITSMEPEHLDILKFKKTNIFIRTKISNIVSEISIEDLKVSQKDEIISNIRYDLTPKNKTKISSFSNIGIFKEVKLPKD</sequence>
<dbReference type="Proteomes" id="UP000257004">
    <property type="component" value="Unassembled WGS sequence"/>
</dbReference>
<gene>
    <name evidence="2" type="ORF">BD847_2820</name>
</gene>
<dbReference type="EMBL" id="QRDQ01000009">
    <property type="protein sequence ID" value="RED23753.1"/>
    <property type="molecule type" value="Genomic_DNA"/>
</dbReference>
<comment type="caution">
    <text evidence="2">The sequence shown here is derived from an EMBL/GenBank/DDBJ whole genome shotgun (WGS) entry which is preliminary data.</text>
</comment>
<evidence type="ECO:0000256" key="1">
    <source>
        <dbReference type="SAM" id="SignalP"/>
    </source>
</evidence>
<reference evidence="2 3" key="1">
    <citation type="submission" date="2018-07" db="EMBL/GenBank/DDBJ databases">
        <title>Genomic Encyclopedia of Archaeal and Bacterial Type Strains, Phase II (KMG-II): from individual species to whole genera.</title>
        <authorList>
            <person name="Goeker M."/>
        </authorList>
    </citation>
    <scope>NUCLEOTIDE SEQUENCE [LARGE SCALE GENOMIC DNA]</scope>
    <source>
        <strain evidence="2 3">DSM 25795</strain>
    </source>
</reference>
<evidence type="ECO:0008006" key="4">
    <source>
        <dbReference type="Google" id="ProtNLM"/>
    </source>
</evidence>
<name>A0A3D9FSZ8_9FLAO</name>
<accession>A0A3D9FSZ8</accession>
<evidence type="ECO:0000313" key="3">
    <source>
        <dbReference type="Proteomes" id="UP000257004"/>
    </source>
</evidence>
<feature type="chain" id="PRO_5017786321" description="Lipoprotein" evidence="1">
    <location>
        <begin position="23"/>
        <end position="237"/>
    </location>
</feature>